<dbReference type="Proteomes" id="UP000664940">
    <property type="component" value="Unassembled WGS sequence"/>
</dbReference>
<feature type="compositionally biased region" description="Low complexity" evidence="1">
    <location>
        <begin position="48"/>
        <end position="68"/>
    </location>
</feature>
<feature type="region of interest" description="Disordered" evidence="1">
    <location>
        <begin position="1"/>
        <end position="24"/>
    </location>
</feature>
<feature type="compositionally biased region" description="Polar residues" evidence="1">
    <location>
        <begin position="38"/>
        <end position="47"/>
    </location>
</feature>
<feature type="compositionally biased region" description="Basic and acidic residues" evidence="1">
    <location>
        <begin position="150"/>
        <end position="160"/>
    </location>
</feature>
<reference evidence="2 3" key="1">
    <citation type="journal article" date="2020" name="Nature">
        <title>Six reference-quality genomes reveal evolution of bat adaptations.</title>
        <authorList>
            <person name="Jebb D."/>
            <person name="Huang Z."/>
            <person name="Pippel M."/>
            <person name="Hughes G.M."/>
            <person name="Lavrichenko K."/>
            <person name="Devanna P."/>
            <person name="Winkler S."/>
            <person name="Jermiin L.S."/>
            <person name="Skirmuntt E.C."/>
            <person name="Katzourakis A."/>
            <person name="Burkitt-Gray L."/>
            <person name="Ray D.A."/>
            <person name="Sullivan K.A.M."/>
            <person name="Roscito J.G."/>
            <person name="Kirilenko B.M."/>
            <person name="Davalos L.M."/>
            <person name="Corthals A.P."/>
            <person name="Power M.L."/>
            <person name="Jones G."/>
            <person name="Ransome R.D."/>
            <person name="Dechmann D.K.N."/>
            <person name="Locatelli A.G."/>
            <person name="Puechmaille S.J."/>
            <person name="Fedrigo O."/>
            <person name="Jarvis E.D."/>
            <person name="Hiller M."/>
            <person name="Vernes S.C."/>
            <person name="Myers E.W."/>
            <person name="Teeling E.C."/>
        </authorList>
    </citation>
    <scope>NUCLEOTIDE SEQUENCE [LARGE SCALE GENOMIC DNA]</scope>
    <source>
        <strain evidence="2">Bat1K_MPI-CBG_1</strain>
    </source>
</reference>
<protein>
    <submittedName>
        <fullName evidence="2">Uncharacterized protein</fullName>
    </submittedName>
</protein>
<evidence type="ECO:0000313" key="3">
    <source>
        <dbReference type="Proteomes" id="UP000664940"/>
    </source>
</evidence>
<organism evidence="2 3">
    <name type="scientific">Phyllostomus discolor</name>
    <name type="common">pale spear-nosed bat</name>
    <dbReference type="NCBI Taxonomy" id="89673"/>
    <lineage>
        <taxon>Eukaryota</taxon>
        <taxon>Metazoa</taxon>
        <taxon>Chordata</taxon>
        <taxon>Craniata</taxon>
        <taxon>Vertebrata</taxon>
        <taxon>Euteleostomi</taxon>
        <taxon>Mammalia</taxon>
        <taxon>Eutheria</taxon>
        <taxon>Laurasiatheria</taxon>
        <taxon>Chiroptera</taxon>
        <taxon>Yangochiroptera</taxon>
        <taxon>Phyllostomidae</taxon>
        <taxon>Phyllostominae</taxon>
        <taxon>Phyllostomus</taxon>
    </lineage>
</organism>
<dbReference type="AlphaFoldDB" id="A0A833Z527"/>
<accession>A0A833Z527</accession>
<evidence type="ECO:0000256" key="1">
    <source>
        <dbReference type="SAM" id="MobiDB-lite"/>
    </source>
</evidence>
<dbReference type="EMBL" id="JABVXQ010000011">
    <property type="protein sequence ID" value="KAF6086294.1"/>
    <property type="molecule type" value="Genomic_DNA"/>
</dbReference>
<feature type="region of interest" description="Disordered" evidence="1">
    <location>
        <begin position="38"/>
        <end position="190"/>
    </location>
</feature>
<name>A0A833Z527_9CHIR</name>
<comment type="caution">
    <text evidence="2">The sequence shown here is derived from an EMBL/GenBank/DDBJ whole genome shotgun (WGS) entry which is preliminary data.</text>
</comment>
<evidence type="ECO:0000313" key="2">
    <source>
        <dbReference type="EMBL" id="KAF6086294.1"/>
    </source>
</evidence>
<gene>
    <name evidence="2" type="ORF">HJG60_008486</name>
</gene>
<proteinExistence type="predicted"/>
<feature type="compositionally biased region" description="Basic residues" evidence="1">
    <location>
        <begin position="87"/>
        <end position="96"/>
    </location>
</feature>
<sequence>MRNDGHWRADTDPFPISQVNTGRRRRLPLLTLLHPREVSSSLASPHGSSRSSSENCPSRRQRRQQLLQSFPGRQLYSASQASPRPGCSRRTRRHLGRATSASPRDVRSHWRTREPPASRDCLHSAGASESGDRRPAAHPEQVAGLLESGARAEEGRRGVERGPNARLTKEPARTPAGTACPPPHAGVGWP</sequence>
<feature type="compositionally biased region" description="Basic and acidic residues" evidence="1">
    <location>
        <begin position="104"/>
        <end position="122"/>
    </location>
</feature>
<feature type="compositionally biased region" description="Basic and acidic residues" evidence="1">
    <location>
        <begin position="1"/>
        <end position="11"/>
    </location>
</feature>